<evidence type="ECO:0000256" key="9">
    <source>
        <dbReference type="ARBA" id="ARBA00023167"/>
    </source>
</evidence>
<dbReference type="HAMAP" id="MF_01576">
    <property type="entry name" value="THF_DHG_CYH"/>
    <property type="match status" value="1"/>
</dbReference>
<dbReference type="CDD" id="cd01080">
    <property type="entry name" value="NAD_bind_m-THF_DH_Cyclohyd"/>
    <property type="match status" value="1"/>
</dbReference>
<keyword evidence="4 11" id="KW-0658">Purine biosynthesis</keyword>
<dbReference type="EC" id="3.5.4.9" evidence="11"/>
<keyword evidence="10 11" id="KW-0511">Multifunctional enzyme</keyword>
<keyword evidence="15" id="KW-1185">Reference proteome</keyword>
<keyword evidence="7 11" id="KW-0560">Oxidoreductase</keyword>
<comment type="catalytic activity">
    <reaction evidence="11">
        <text>(6R)-5,10-methenyltetrahydrofolate + H2O = (6R)-10-formyltetrahydrofolate + H(+)</text>
        <dbReference type="Rhea" id="RHEA:23700"/>
        <dbReference type="ChEBI" id="CHEBI:15377"/>
        <dbReference type="ChEBI" id="CHEBI:15378"/>
        <dbReference type="ChEBI" id="CHEBI:57455"/>
        <dbReference type="ChEBI" id="CHEBI:195366"/>
        <dbReference type="EC" id="3.5.4.9"/>
    </reaction>
</comment>
<dbReference type="PANTHER" id="PTHR48099:SF5">
    <property type="entry name" value="C-1-TETRAHYDROFOLATE SYNTHASE, CYTOPLASMIC"/>
    <property type="match status" value="1"/>
</dbReference>
<dbReference type="PROSITE" id="PS00766">
    <property type="entry name" value="THF_DHG_CYH_1"/>
    <property type="match status" value="1"/>
</dbReference>
<evidence type="ECO:0000256" key="4">
    <source>
        <dbReference type="ARBA" id="ARBA00022755"/>
    </source>
</evidence>
<comment type="caution">
    <text evidence="14">The sequence shown here is derived from an EMBL/GenBank/DDBJ whole genome shotgun (WGS) entry which is preliminary data.</text>
</comment>
<keyword evidence="2 11" id="KW-0554">One-carbon metabolism</keyword>
<evidence type="ECO:0000259" key="13">
    <source>
        <dbReference type="Pfam" id="PF02882"/>
    </source>
</evidence>
<evidence type="ECO:0000256" key="1">
    <source>
        <dbReference type="ARBA" id="ARBA00004777"/>
    </source>
</evidence>
<dbReference type="InterPro" id="IPR036291">
    <property type="entry name" value="NAD(P)-bd_dom_sf"/>
</dbReference>
<evidence type="ECO:0000256" key="7">
    <source>
        <dbReference type="ARBA" id="ARBA00023002"/>
    </source>
</evidence>
<comment type="function">
    <text evidence="11">Catalyzes the oxidation of 5,10-methylenetetrahydrofolate to 5,10-methenyltetrahydrofolate and then the hydrolysis of 5,10-methenyltetrahydrofolate to 10-formyltetrahydrofolate.</text>
</comment>
<comment type="caution">
    <text evidence="11">Lacks conserved residue(s) required for the propagation of feature annotation.</text>
</comment>
<dbReference type="PROSITE" id="PS00767">
    <property type="entry name" value="THF_DHG_CYH_2"/>
    <property type="match status" value="1"/>
</dbReference>
<dbReference type="EMBL" id="VCPC01000001">
    <property type="protein sequence ID" value="TMV15155.1"/>
    <property type="molecule type" value="Genomic_DNA"/>
</dbReference>
<feature type="binding site" evidence="11">
    <location>
        <position position="232"/>
    </location>
    <ligand>
        <name>NADP(+)</name>
        <dbReference type="ChEBI" id="CHEBI:58349"/>
    </ligand>
</feature>
<dbReference type="PANTHER" id="PTHR48099">
    <property type="entry name" value="C-1-TETRAHYDROFOLATE SYNTHASE, CYTOPLASMIC-RELATED"/>
    <property type="match status" value="1"/>
</dbReference>
<feature type="domain" description="Tetrahydrofolate dehydrogenase/cyclohydrolase catalytic" evidence="12">
    <location>
        <begin position="6"/>
        <end position="121"/>
    </location>
</feature>
<dbReference type="GO" id="GO:0004488">
    <property type="term" value="F:methylenetetrahydrofolate dehydrogenase (NADP+) activity"/>
    <property type="evidence" value="ECO:0007669"/>
    <property type="project" value="UniProtKB-EC"/>
</dbReference>
<dbReference type="Gene3D" id="3.40.50.720">
    <property type="entry name" value="NAD(P)-binding Rossmann-like Domain"/>
    <property type="match status" value="1"/>
</dbReference>
<evidence type="ECO:0000259" key="12">
    <source>
        <dbReference type="Pfam" id="PF00763"/>
    </source>
</evidence>
<comment type="similarity">
    <text evidence="11">Belongs to the tetrahydrofolate dehydrogenase/cyclohydrolase family.</text>
</comment>
<evidence type="ECO:0000256" key="2">
    <source>
        <dbReference type="ARBA" id="ARBA00022563"/>
    </source>
</evidence>
<dbReference type="EC" id="1.5.1.5" evidence="11"/>
<evidence type="ECO:0000313" key="14">
    <source>
        <dbReference type="EMBL" id="TMV15155.1"/>
    </source>
</evidence>
<evidence type="ECO:0000256" key="6">
    <source>
        <dbReference type="ARBA" id="ARBA00022857"/>
    </source>
</evidence>
<evidence type="ECO:0000256" key="8">
    <source>
        <dbReference type="ARBA" id="ARBA00023102"/>
    </source>
</evidence>
<dbReference type="Pfam" id="PF02882">
    <property type="entry name" value="THF_DHG_CYH_C"/>
    <property type="match status" value="1"/>
</dbReference>
<keyword evidence="9 11" id="KW-0486">Methionine biosynthesis</keyword>
<dbReference type="Proteomes" id="UP001191082">
    <property type="component" value="Unassembled WGS sequence"/>
</dbReference>
<evidence type="ECO:0000256" key="3">
    <source>
        <dbReference type="ARBA" id="ARBA00022605"/>
    </source>
</evidence>
<keyword evidence="8 11" id="KW-0368">Histidine biosynthesis</keyword>
<feature type="domain" description="Tetrahydrofolate dehydrogenase/cyclohydrolase NAD(P)-binding" evidence="13">
    <location>
        <begin position="140"/>
        <end position="285"/>
    </location>
</feature>
<evidence type="ECO:0000256" key="11">
    <source>
        <dbReference type="HAMAP-Rule" id="MF_01576"/>
    </source>
</evidence>
<keyword evidence="3 11" id="KW-0028">Amino-acid biosynthesis</keyword>
<dbReference type="InterPro" id="IPR000672">
    <property type="entry name" value="THF_DH/CycHdrlase"/>
</dbReference>
<dbReference type="GO" id="GO:0004477">
    <property type="term" value="F:methenyltetrahydrofolate cyclohydrolase activity"/>
    <property type="evidence" value="ECO:0007669"/>
    <property type="project" value="UniProtKB-EC"/>
</dbReference>
<protein>
    <recommendedName>
        <fullName evidence="11">Bifunctional protein FolD</fullName>
    </recommendedName>
    <domain>
        <recommendedName>
            <fullName evidence="11">Methylenetetrahydrofolate dehydrogenase</fullName>
            <ecNumber evidence="11">1.5.1.5</ecNumber>
        </recommendedName>
    </domain>
    <domain>
        <recommendedName>
            <fullName evidence="11">Methenyltetrahydrofolate cyclohydrolase</fullName>
            <ecNumber evidence="11">3.5.4.9</ecNumber>
        </recommendedName>
    </domain>
</protein>
<proteinExistence type="inferred from homology"/>
<dbReference type="InterPro" id="IPR046346">
    <property type="entry name" value="Aminoacid_DH-like_N_sf"/>
</dbReference>
<dbReference type="NCBIfam" id="NF010785">
    <property type="entry name" value="PRK14188.1"/>
    <property type="match status" value="1"/>
</dbReference>
<comment type="catalytic activity">
    <reaction evidence="11">
        <text>(6R)-5,10-methylene-5,6,7,8-tetrahydrofolate + NADP(+) = (6R)-5,10-methenyltetrahydrofolate + NADPH</text>
        <dbReference type="Rhea" id="RHEA:22812"/>
        <dbReference type="ChEBI" id="CHEBI:15636"/>
        <dbReference type="ChEBI" id="CHEBI:57455"/>
        <dbReference type="ChEBI" id="CHEBI:57783"/>
        <dbReference type="ChEBI" id="CHEBI:58349"/>
        <dbReference type="EC" id="1.5.1.5"/>
    </reaction>
</comment>
<dbReference type="Pfam" id="PF00763">
    <property type="entry name" value="THF_DHG_CYH"/>
    <property type="match status" value="1"/>
</dbReference>
<comment type="pathway">
    <text evidence="1 11">One-carbon metabolism; tetrahydrofolate interconversion.</text>
</comment>
<accession>A0ABY2XDQ4</accession>
<name>A0ABY2XDQ4_9RHOB</name>
<organism evidence="14 15">
    <name type="scientific">Arenibacterium halophilum</name>
    <dbReference type="NCBI Taxonomy" id="2583821"/>
    <lineage>
        <taxon>Bacteria</taxon>
        <taxon>Pseudomonadati</taxon>
        <taxon>Pseudomonadota</taxon>
        <taxon>Alphaproteobacteria</taxon>
        <taxon>Rhodobacterales</taxon>
        <taxon>Paracoccaceae</taxon>
        <taxon>Arenibacterium</taxon>
    </lineage>
</organism>
<dbReference type="SUPFAM" id="SSF51735">
    <property type="entry name" value="NAD(P)-binding Rossmann-fold domains"/>
    <property type="match status" value="1"/>
</dbReference>
<dbReference type="SUPFAM" id="SSF53223">
    <property type="entry name" value="Aminoacid dehydrogenase-like, N-terminal domain"/>
    <property type="match status" value="1"/>
</dbReference>
<dbReference type="InterPro" id="IPR020867">
    <property type="entry name" value="THF_DH/CycHdrlase_CS"/>
</dbReference>
<dbReference type="InterPro" id="IPR020631">
    <property type="entry name" value="THF_DH/CycHdrlase_NAD-bd_dom"/>
</dbReference>
<evidence type="ECO:0000256" key="5">
    <source>
        <dbReference type="ARBA" id="ARBA00022801"/>
    </source>
</evidence>
<evidence type="ECO:0000313" key="15">
    <source>
        <dbReference type="Proteomes" id="UP001191082"/>
    </source>
</evidence>
<evidence type="ECO:0000256" key="10">
    <source>
        <dbReference type="ARBA" id="ARBA00023268"/>
    </source>
</evidence>
<feature type="binding site" evidence="11">
    <location>
        <begin position="166"/>
        <end position="168"/>
    </location>
    <ligand>
        <name>NADP(+)</name>
        <dbReference type="ChEBI" id="CHEBI:58349"/>
    </ligand>
</feature>
<dbReference type="Gene3D" id="3.40.50.10860">
    <property type="entry name" value="Leucine Dehydrogenase, chain A, domain 1"/>
    <property type="match status" value="1"/>
</dbReference>
<dbReference type="NCBIfam" id="NF008058">
    <property type="entry name" value="PRK10792.1"/>
    <property type="match status" value="1"/>
</dbReference>
<dbReference type="InterPro" id="IPR020630">
    <property type="entry name" value="THF_DH/CycHdrlase_cat_dom"/>
</dbReference>
<sequence length="297" mass="30974">MTATIIDGKAFAAGIRAKVAEHVARLKADHDIVPGLAVVLVGEDPASQVYVKNKGRQTHEAGMKSVEHRLEADTSEADLLALIDKLNSDESIHGILVQLPLPDHLDSDLVINAIDPAKDVDGFHISNVGLLGTGQKSMVPCTPLGCLMMLRDQLGSLSGLNAVVIGRSNIVGKPMAQLLLGDSCTVTIAHSRTKDLPEVVRRADIVIAAVGRAQMVPGDWIKPGATVIDVGINRIDKPEGGTRLVGDVEFDSCAEVAGAITPVPGGVGPMTIACLLANTVTACCRANGLEEPEGLTA</sequence>
<dbReference type="PRINTS" id="PR00085">
    <property type="entry name" value="THFDHDRGNASE"/>
</dbReference>
<reference evidence="14 15" key="1">
    <citation type="submission" date="2019-05" db="EMBL/GenBank/DDBJ databases">
        <title>Marivita sp. nov. isolated from sea sediment.</title>
        <authorList>
            <person name="Kim W."/>
        </authorList>
    </citation>
    <scope>NUCLEOTIDE SEQUENCE [LARGE SCALE GENOMIC DNA]</scope>
    <source>
        <strain evidence="14 15">CAU 1492</strain>
    </source>
</reference>
<dbReference type="NCBIfam" id="NF010783">
    <property type="entry name" value="PRK14186.1"/>
    <property type="match status" value="1"/>
</dbReference>
<gene>
    <name evidence="11 14" type="primary">folD</name>
    <name evidence="14" type="ORF">FGK64_04125</name>
</gene>
<dbReference type="RefSeq" id="WP_138862503.1">
    <property type="nucleotide sequence ID" value="NZ_VCPC01000001.1"/>
</dbReference>
<comment type="subunit">
    <text evidence="11">Homodimer.</text>
</comment>
<keyword evidence="6 11" id="KW-0521">NADP</keyword>
<keyword evidence="5 11" id="KW-0378">Hydrolase</keyword>